<proteinExistence type="predicted"/>
<sequence length="74" mass="8874">MEKNELFEMIVYHLMEEALKEEEKEIEEIFGELNEEQTLYLSDLRKKYFGLGMDIYISVLNFSKVFRKMAGDVQ</sequence>
<dbReference type="AlphaFoldDB" id="A0A133NHJ2"/>
<evidence type="ECO:0000256" key="1">
    <source>
        <dbReference type="SAM" id="Coils"/>
    </source>
</evidence>
<keyword evidence="1" id="KW-0175">Coiled coil</keyword>
<evidence type="ECO:0000313" key="2">
    <source>
        <dbReference type="EMBL" id="KXA15760.1"/>
    </source>
</evidence>
<dbReference type="STRING" id="134605.HMPREF3206_00566"/>
<accession>A0A133NHJ2</accession>
<organism evidence="2 3">
    <name type="scientific">Fusobacterium equinum</name>
    <dbReference type="NCBI Taxonomy" id="134605"/>
    <lineage>
        <taxon>Bacteria</taxon>
        <taxon>Fusobacteriati</taxon>
        <taxon>Fusobacteriota</taxon>
        <taxon>Fusobacteriia</taxon>
        <taxon>Fusobacteriales</taxon>
        <taxon>Fusobacteriaceae</taxon>
        <taxon>Fusobacterium</taxon>
    </lineage>
</organism>
<protein>
    <submittedName>
        <fullName evidence="2">Toxin-antitoxin system, antitoxin component, ribbon-helix-helix domain protein</fullName>
    </submittedName>
</protein>
<keyword evidence="3" id="KW-1185">Reference proteome</keyword>
<dbReference type="EMBL" id="LRPX01000023">
    <property type="protein sequence ID" value="KXA15760.1"/>
    <property type="molecule type" value="Genomic_DNA"/>
</dbReference>
<name>A0A133NHJ2_9FUSO</name>
<gene>
    <name evidence="2" type="ORF">HMPREF3206_00566</name>
</gene>
<evidence type="ECO:0000313" key="3">
    <source>
        <dbReference type="Proteomes" id="UP000070617"/>
    </source>
</evidence>
<dbReference type="Proteomes" id="UP000070617">
    <property type="component" value="Unassembled WGS sequence"/>
</dbReference>
<reference evidence="3" key="1">
    <citation type="submission" date="2016-01" db="EMBL/GenBank/DDBJ databases">
        <authorList>
            <person name="Mitreva M."/>
            <person name="Pepin K.H."/>
            <person name="Mihindukulasuriya K.A."/>
            <person name="Fulton R."/>
            <person name="Fronick C."/>
            <person name="O'Laughlin M."/>
            <person name="Miner T."/>
            <person name="Herter B."/>
            <person name="Rosa B.A."/>
            <person name="Cordes M."/>
            <person name="Tomlinson C."/>
            <person name="Wollam A."/>
            <person name="Palsikar V.B."/>
            <person name="Mardis E.R."/>
            <person name="Wilson R.K."/>
        </authorList>
    </citation>
    <scope>NUCLEOTIDE SEQUENCE [LARGE SCALE GENOMIC DNA]</scope>
    <source>
        <strain evidence="3">CMW8396</strain>
    </source>
</reference>
<comment type="caution">
    <text evidence="2">The sequence shown here is derived from an EMBL/GenBank/DDBJ whole genome shotgun (WGS) entry which is preliminary data.</text>
</comment>
<dbReference type="PATRIC" id="fig|134605.3.peg.569"/>
<dbReference type="RefSeq" id="WP_010680872.1">
    <property type="nucleotide sequence ID" value="NZ_KQ956519.1"/>
</dbReference>
<feature type="coiled-coil region" evidence="1">
    <location>
        <begin position="12"/>
        <end position="39"/>
    </location>
</feature>